<keyword evidence="15" id="KW-0325">Glycoprotein</keyword>
<keyword evidence="11" id="KW-0521">NADP</keyword>
<dbReference type="GO" id="GO:0042742">
    <property type="term" value="P:defense response to bacterium"/>
    <property type="evidence" value="ECO:0007669"/>
    <property type="project" value="UniProtKB-ARBA"/>
</dbReference>
<dbReference type="InterPro" id="IPR017938">
    <property type="entry name" value="Riboflavin_synthase-like_b-brl"/>
</dbReference>
<feature type="domain" description="FAD-binding FR-type" evidence="23">
    <location>
        <begin position="1312"/>
        <end position="1418"/>
    </location>
</feature>
<comment type="catalytic activity">
    <reaction evidence="17">
        <text>NADH + O2 + H(+) = H2O2 + NAD(+)</text>
        <dbReference type="Rhea" id="RHEA:11264"/>
        <dbReference type="ChEBI" id="CHEBI:15378"/>
        <dbReference type="ChEBI" id="CHEBI:15379"/>
        <dbReference type="ChEBI" id="CHEBI:16240"/>
        <dbReference type="ChEBI" id="CHEBI:57540"/>
        <dbReference type="ChEBI" id="CHEBI:57945"/>
        <dbReference type="EC" id="1.6.3.1"/>
    </reaction>
</comment>
<dbReference type="PRINTS" id="PR00457">
    <property type="entry name" value="ANPEROXIDASE"/>
</dbReference>
<evidence type="ECO:0000256" key="14">
    <source>
        <dbReference type="ARBA" id="ARBA00023136"/>
    </source>
</evidence>
<comment type="subcellular location">
    <subcellularLocation>
        <location evidence="1">Apical cell membrane</location>
        <topology evidence="1">Multi-pass membrane protein</topology>
    </subcellularLocation>
</comment>
<keyword evidence="21" id="KW-0732">Signal</keyword>
<feature type="domain" description="EF-hand" evidence="22">
    <location>
        <begin position="919"/>
        <end position="954"/>
    </location>
</feature>
<keyword evidence="6 20" id="KW-0812">Transmembrane</keyword>
<dbReference type="InterPro" id="IPR050369">
    <property type="entry name" value="RBOH/FRE"/>
</dbReference>
<keyword evidence="9" id="KW-0274">FAD</keyword>
<keyword evidence="13 24" id="KW-0560">Oxidoreductase</keyword>
<evidence type="ECO:0000256" key="11">
    <source>
        <dbReference type="ARBA" id="ARBA00022857"/>
    </source>
</evidence>
<evidence type="ECO:0000256" key="15">
    <source>
        <dbReference type="ARBA" id="ARBA00023180"/>
    </source>
</evidence>
<dbReference type="InterPro" id="IPR037120">
    <property type="entry name" value="Haem_peroxidase_sf_animal"/>
</dbReference>
<dbReference type="SFLD" id="SFLDG01168">
    <property type="entry name" value="Ferric_reductase_subgroup_(FRE"/>
    <property type="match status" value="1"/>
</dbReference>
<dbReference type="PANTHER" id="PTHR11972">
    <property type="entry name" value="NADPH OXIDASE"/>
    <property type="match status" value="1"/>
</dbReference>
<dbReference type="Gene3D" id="2.40.30.10">
    <property type="entry name" value="Translation factors"/>
    <property type="match status" value="1"/>
</dbReference>
<evidence type="ECO:0000256" key="1">
    <source>
        <dbReference type="ARBA" id="ARBA00004424"/>
    </source>
</evidence>
<dbReference type="SUPFAM" id="SSF48113">
    <property type="entry name" value="Heme-dependent peroxidases"/>
    <property type="match status" value="1"/>
</dbReference>
<dbReference type="PROSITE" id="PS50222">
    <property type="entry name" value="EF_HAND_2"/>
    <property type="match status" value="2"/>
</dbReference>
<dbReference type="GO" id="GO:0005509">
    <property type="term" value="F:calcium ion binding"/>
    <property type="evidence" value="ECO:0007669"/>
    <property type="project" value="InterPro"/>
</dbReference>
<dbReference type="Pfam" id="PF08022">
    <property type="entry name" value="FAD_binding_8"/>
    <property type="match status" value="1"/>
</dbReference>
<dbReference type="Gene3D" id="1.10.640.10">
    <property type="entry name" value="Haem peroxidase domain superfamily, animal type"/>
    <property type="match status" value="1"/>
</dbReference>
<keyword evidence="4 24" id="KW-0575">Peroxidase</keyword>
<dbReference type="InterPro" id="IPR039261">
    <property type="entry name" value="FNR_nucleotide-bd"/>
</dbReference>
<dbReference type="Pfam" id="PF03098">
    <property type="entry name" value="An_peroxidase"/>
    <property type="match status" value="1"/>
</dbReference>
<gene>
    <name evidence="24" type="ORF">MCOR_13821</name>
</gene>
<dbReference type="Gene3D" id="1.10.238.10">
    <property type="entry name" value="EF-hand"/>
    <property type="match status" value="1"/>
</dbReference>
<reference evidence="24 25" key="1">
    <citation type="submission" date="2020-06" db="EMBL/GenBank/DDBJ databases">
        <authorList>
            <person name="Li R."/>
            <person name="Bekaert M."/>
        </authorList>
    </citation>
    <scope>NUCLEOTIDE SEQUENCE [LARGE SCALE GENOMIC DNA]</scope>
    <source>
        <strain evidence="25">wild</strain>
    </source>
</reference>
<dbReference type="FunFam" id="3.40.50.80:FF:000020">
    <property type="entry name" value="Dual oxidase 1"/>
    <property type="match status" value="1"/>
</dbReference>
<feature type="transmembrane region" description="Helical" evidence="20">
    <location>
        <begin position="1132"/>
        <end position="1156"/>
    </location>
</feature>
<comment type="similarity">
    <text evidence="2">In the N-terminal section; belongs to the peroxidase family.</text>
</comment>
<dbReference type="GO" id="GO:0004601">
    <property type="term" value="F:peroxidase activity"/>
    <property type="evidence" value="ECO:0007669"/>
    <property type="project" value="UniProtKB-KW"/>
</dbReference>
<feature type="transmembrane region" description="Helical" evidence="20">
    <location>
        <begin position="656"/>
        <end position="679"/>
    </location>
</feature>
<evidence type="ECO:0000256" key="12">
    <source>
        <dbReference type="ARBA" id="ARBA00022989"/>
    </source>
</evidence>
<dbReference type="GO" id="GO:0009886">
    <property type="term" value="P:post-embryonic animal morphogenesis"/>
    <property type="evidence" value="ECO:0007669"/>
    <property type="project" value="UniProtKB-ARBA"/>
</dbReference>
<dbReference type="GO" id="GO:0016324">
    <property type="term" value="C:apical plasma membrane"/>
    <property type="evidence" value="ECO:0007669"/>
    <property type="project" value="UniProtKB-SubCell"/>
</dbReference>
<feature type="transmembrane region" description="Helical" evidence="20">
    <location>
        <begin position="1226"/>
        <end position="1250"/>
    </location>
</feature>
<dbReference type="SMART" id="SM00054">
    <property type="entry name" value="EFh"/>
    <property type="match status" value="2"/>
</dbReference>
<evidence type="ECO:0000256" key="8">
    <source>
        <dbReference type="ARBA" id="ARBA00022737"/>
    </source>
</evidence>
<keyword evidence="16" id="KW-0376">Hydrogen peroxide</keyword>
<dbReference type="SUPFAM" id="SSF47473">
    <property type="entry name" value="EF-hand"/>
    <property type="match status" value="1"/>
</dbReference>
<evidence type="ECO:0000256" key="3">
    <source>
        <dbReference type="ARBA" id="ARBA00012698"/>
    </source>
</evidence>
<evidence type="ECO:0000259" key="22">
    <source>
        <dbReference type="PROSITE" id="PS50222"/>
    </source>
</evidence>
<dbReference type="Gene3D" id="3.40.50.80">
    <property type="entry name" value="Nucleotide-binding domain of ferredoxin-NADP reductase (FNR) module"/>
    <property type="match status" value="1"/>
</dbReference>
<evidence type="ECO:0000256" key="10">
    <source>
        <dbReference type="ARBA" id="ARBA00022837"/>
    </source>
</evidence>
<keyword evidence="10" id="KW-0106">Calcium</keyword>
<protein>
    <recommendedName>
        <fullName evidence="3">NAD(P)H oxidase (H2O2-forming)</fullName>
        <ecNumber evidence="3">1.6.3.1</ecNumber>
    </recommendedName>
</protein>
<dbReference type="GO" id="GO:0016174">
    <property type="term" value="F:NAD(P)H oxidase H2O2-forming activity"/>
    <property type="evidence" value="ECO:0007669"/>
    <property type="project" value="UniProtKB-EC"/>
</dbReference>
<dbReference type="SUPFAM" id="SSF63380">
    <property type="entry name" value="Riboflavin synthase domain-like"/>
    <property type="match status" value="1"/>
</dbReference>
<evidence type="ECO:0000256" key="18">
    <source>
        <dbReference type="ARBA" id="ARBA00048762"/>
    </source>
</evidence>
<dbReference type="GO" id="GO:0020037">
    <property type="term" value="F:heme binding"/>
    <property type="evidence" value="ECO:0007669"/>
    <property type="project" value="InterPro"/>
</dbReference>
<dbReference type="EMBL" id="CACVKT020002378">
    <property type="protein sequence ID" value="CAC5377510.1"/>
    <property type="molecule type" value="Genomic_DNA"/>
</dbReference>
<dbReference type="GO" id="GO:0042303">
    <property type="term" value="P:molting cycle"/>
    <property type="evidence" value="ECO:0007669"/>
    <property type="project" value="UniProtKB-ARBA"/>
</dbReference>
<dbReference type="SFLD" id="SFLDG01169">
    <property type="entry name" value="NADPH_oxidase_subgroup_(NOX)"/>
    <property type="match status" value="1"/>
</dbReference>
<comment type="catalytic activity">
    <reaction evidence="18">
        <text>NADPH + O2 + H(+) = H2O2 + NADP(+)</text>
        <dbReference type="Rhea" id="RHEA:11260"/>
        <dbReference type="ChEBI" id="CHEBI:15378"/>
        <dbReference type="ChEBI" id="CHEBI:15379"/>
        <dbReference type="ChEBI" id="CHEBI:16240"/>
        <dbReference type="ChEBI" id="CHEBI:57783"/>
        <dbReference type="ChEBI" id="CHEBI:58349"/>
        <dbReference type="EC" id="1.6.3.1"/>
    </reaction>
</comment>
<dbReference type="SUPFAM" id="SSF52343">
    <property type="entry name" value="Ferredoxin reductase-like, C-terminal NADP-linked domain"/>
    <property type="match status" value="1"/>
</dbReference>
<evidence type="ECO:0000256" key="21">
    <source>
        <dbReference type="SAM" id="SignalP"/>
    </source>
</evidence>
<dbReference type="InterPro" id="IPR013121">
    <property type="entry name" value="Fe_red_NAD-bd_6"/>
</dbReference>
<keyword evidence="25" id="KW-1185">Reference proteome</keyword>
<dbReference type="Pfam" id="PF08030">
    <property type="entry name" value="NAD_binding_6"/>
    <property type="match status" value="1"/>
</dbReference>
<evidence type="ECO:0000313" key="24">
    <source>
        <dbReference type="EMBL" id="CAC5377510.1"/>
    </source>
</evidence>
<dbReference type="Pfam" id="PF01794">
    <property type="entry name" value="Ferric_reduct"/>
    <property type="match status" value="1"/>
</dbReference>
<accession>A0A6J8B294</accession>
<dbReference type="EC" id="1.6.3.1" evidence="3"/>
<keyword evidence="12 20" id="KW-1133">Transmembrane helix</keyword>
<dbReference type="CDD" id="cd00051">
    <property type="entry name" value="EFh"/>
    <property type="match status" value="1"/>
</dbReference>
<keyword evidence="14 20" id="KW-0472">Membrane</keyword>
<sequence length="1594" mass="182892">MDALVCWLLLLLAFHVDCQEETPDPELHPLDGWYNNLINPDWGAVDTHLLRKSKVGYADGVYHMAGPMRPNPFEISSAALRGPMGFGSPRGRNAMITYFGQQVVEEIMDSQRPGCPREFENIDVPKGHDLFDRERKGNVQLPFIRSRYDFRTGQSPNNPRQQISEITPYIDGQLMYGPAKAWTDAIREFRGGRLKALDDKPHPISMSLPDRNNIRLPYANPPNPRETTRETRLRGVNRFWRLGNPRGFENPFLLSFGVLWFRLHNYYANKTATNNGWTSDEDLFKFDERIFNQARKMVVGIYQKIVFYDWLPRWLKIENDNQTFFDLSARIPYRGYDPTVHPGITHEFQTSAMRFGHTLVTPGLWRRAAPSGSDRCPWIPSKVNIAGQPGEVHALRLCNAYWNSQESVTEDVDALFRGMASTLAEREDNIMVADLAGDVFGPLEFSRRDLGAINIQRARDHGLPDYQSVREAFGLPRLESFEAMHNGSIQTNLDAIRELKKLYVNEGLNGSAPNDVDLFVGGLIETTLDGPGPLFTEITLDQFRRIRDGDRFWYENRDNGLFNDTELNEINSMTLGEVIALVTNVKVDGQPGVNVNNREIQRDVFIHRGNGDPCPQPAQLNINTAVSVPQTNGINRTIIENCVPWQTYDYFSGSEVWFPLTFTVLALFIPATIGLMICMAKIREKKLVKARQRIVKREKTREPHTYLAIEWVGPNDGERHIKIKFDENRKKIHVSDRRGKPLRMIDLRSHGSKQIDKLHIWVSEDTGTFMSVRTEGEIDLVLKFSDAMDRQEFIQKLEPFLRGIGLSLQKINFKEEVIKKNATTKEQRQKLLDKFFRIICLQAFKHTNMDAMDLGVLDIETSKQIADIQLTRTEFAEALQLKPTSLFVRNMFVLVDADKTGFISFKEFLDFFVVLSSDDGEGKVELMFRMYDTSKRGVLTQKQFALMIKSLLELSDSSLEQRQLDQLVTSMYRTAGVQEGSDMTLDNFKKIFASKEYAHTLDKATLNLDGISMPTKEEGSRSGARMTLKARGSTIVRGYNTMKPGTKNISMKRQQSVSAPTNFAVYPRTAVGQKWYAFSQWVATYQLQIFWLTLYTLVLLGIFLERAFYYAFEREHAGLRRLAGDGVTTTRGAASAMMFTYSTLLITMSRNMITFFRETFLHRFFPWDSMHFFHKYIAALALIFTIVHCIGHGFNLYHISTQASGDLNCYFTEYFRATDVLASFQYWTYTTITGITGILATIFVIIIYVFAMPYARAHAFKAFRITHSFYIILYILMILHGSGRLVQPPLFQWYFIPPMIIFIIDKLISLSRNNIEITVKKAELLPSDVTALIFKRPANFEYKSGQWVRISCLNLGPNEYHPFTLTSAPHEENLSLHIRAVGPWTTNLRAEYDANNLETGQEIPKLYLDGPYGEGHQDWYRYKVAILVGGGIGVTPFASILKDIVNKSKIDEMRFPCKKVYFLWVTRTQKQFEWMTDIIREVEQNDANGFVDTHIFITQFQQKYDIRTTMLYICERHFQKVAGRSLFTGLSAVTHFGRPKMTDILRNIKLEHQNVNLFGVFSCGPAPLTRGLDRACADMNKVEGAVFKHHFENF</sequence>
<dbReference type="GO" id="GO:0042744">
    <property type="term" value="P:hydrogen peroxide catabolic process"/>
    <property type="evidence" value="ECO:0007669"/>
    <property type="project" value="UniProtKB-KW"/>
</dbReference>
<evidence type="ECO:0000256" key="16">
    <source>
        <dbReference type="ARBA" id="ARBA00023324"/>
    </source>
</evidence>
<feature type="transmembrane region" description="Helical" evidence="20">
    <location>
        <begin position="1176"/>
        <end position="1197"/>
    </location>
</feature>
<dbReference type="Proteomes" id="UP000507470">
    <property type="component" value="Unassembled WGS sequence"/>
</dbReference>
<dbReference type="GO" id="GO:0042554">
    <property type="term" value="P:superoxide anion generation"/>
    <property type="evidence" value="ECO:0007669"/>
    <property type="project" value="TreeGrafter"/>
</dbReference>
<evidence type="ECO:0000256" key="20">
    <source>
        <dbReference type="SAM" id="Phobius"/>
    </source>
</evidence>
<dbReference type="PANTHER" id="PTHR11972:SF208">
    <property type="entry name" value="DUAL OXIDASE-LIKE PROTEIN"/>
    <property type="match status" value="1"/>
</dbReference>
<evidence type="ECO:0000256" key="2">
    <source>
        <dbReference type="ARBA" id="ARBA00005644"/>
    </source>
</evidence>
<dbReference type="InterPro" id="IPR010255">
    <property type="entry name" value="Haem_peroxidase_sf"/>
</dbReference>
<dbReference type="SFLD" id="SFLDS00052">
    <property type="entry name" value="Ferric_Reductase_Domain"/>
    <property type="match status" value="1"/>
</dbReference>
<dbReference type="InterPro" id="IPR018247">
    <property type="entry name" value="EF_Hand_1_Ca_BS"/>
</dbReference>
<evidence type="ECO:0000256" key="4">
    <source>
        <dbReference type="ARBA" id="ARBA00022559"/>
    </source>
</evidence>
<dbReference type="InterPro" id="IPR002048">
    <property type="entry name" value="EF_hand_dom"/>
</dbReference>
<dbReference type="CDD" id="cd06186">
    <property type="entry name" value="NOX_Duox_like_FAD_NADP"/>
    <property type="match status" value="1"/>
</dbReference>
<feature type="signal peptide" evidence="21">
    <location>
        <begin position="1"/>
        <end position="18"/>
    </location>
</feature>
<keyword evidence="19" id="KW-0408">Iron</keyword>
<evidence type="ECO:0000256" key="5">
    <source>
        <dbReference type="ARBA" id="ARBA00022630"/>
    </source>
</evidence>
<feature type="chain" id="PRO_5027095313" description="NAD(P)H oxidase (H2O2-forming)" evidence="21">
    <location>
        <begin position="19"/>
        <end position="1594"/>
    </location>
</feature>
<dbReference type="FunFam" id="2.40.30.10:FF:000059">
    <property type="entry name" value="dual oxidase isoform X1"/>
    <property type="match status" value="1"/>
</dbReference>
<evidence type="ECO:0000256" key="7">
    <source>
        <dbReference type="ARBA" id="ARBA00022723"/>
    </source>
</evidence>
<keyword evidence="19" id="KW-0349">Heme</keyword>
<dbReference type="OrthoDB" id="6019201at2759"/>
<dbReference type="InterPro" id="IPR013112">
    <property type="entry name" value="FAD-bd_8"/>
</dbReference>
<dbReference type="PROSITE" id="PS51384">
    <property type="entry name" value="FAD_FR"/>
    <property type="match status" value="1"/>
</dbReference>
<dbReference type="PROSITE" id="PS50292">
    <property type="entry name" value="PEROXIDASE_3"/>
    <property type="match status" value="1"/>
</dbReference>
<evidence type="ECO:0000259" key="23">
    <source>
        <dbReference type="PROSITE" id="PS51384"/>
    </source>
</evidence>
<feature type="transmembrane region" description="Helical" evidence="20">
    <location>
        <begin position="1262"/>
        <end position="1279"/>
    </location>
</feature>
<dbReference type="InterPro" id="IPR019791">
    <property type="entry name" value="Haem_peroxidase_animal"/>
</dbReference>
<evidence type="ECO:0000256" key="9">
    <source>
        <dbReference type="ARBA" id="ARBA00022827"/>
    </source>
</evidence>
<keyword evidence="7 19" id="KW-0479">Metal-binding</keyword>
<dbReference type="GO" id="GO:0006979">
    <property type="term" value="P:response to oxidative stress"/>
    <property type="evidence" value="ECO:0007669"/>
    <property type="project" value="InterPro"/>
</dbReference>
<dbReference type="GO" id="GO:0043020">
    <property type="term" value="C:NADPH oxidase complex"/>
    <property type="evidence" value="ECO:0007669"/>
    <property type="project" value="TreeGrafter"/>
</dbReference>
<feature type="domain" description="EF-hand" evidence="22">
    <location>
        <begin position="883"/>
        <end position="918"/>
    </location>
</feature>
<evidence type="ECO:0000256" key="17">
    <source>
        <dbReference type="ARBA" id="ARBA00047455"/>
    </source>
</evidence>
<feature type="binding site" description="axial binding residue" evidence="19">
    <location>
        <position position="357"/>
    </location>
    <ligand>
        <name>heme b</name>
        <dbReference type="ChEBI" id="CHEBI:60344"/>
    </ligand>
    <ligandPart>
        <name>Fe</name>
        <dbReference type="ChEBI" id="CHEBI:18248"/>
    </ligandPart>
</feature>
<keyword evidence="5" id="KW-0285">Flavoprotein</keyword>
<evidence type="ECO:0000256" key="19">
    <source>
        <dbReference type="PIRSR" id="PIRSR619791-2"/>
    </source>
</evidence>
<proteinExistence type="inferred from homology"/>
<dbReference type="InterPro" id="IPR011992">
    <property type="entry name" value="EF-hand-dom_pair"/>
</dbReference>
<evidence type="ECO:0000256" key="13">
    <source>
        <dbReference type="ARBA" id="ARBA00023002"/>
    </source>
</evidence>
<organism evidence="24 25">
    <name type="scientific">Mytilus coruscus</name>
    <name type="common">Sea mussel</name>
    <dbReference type="NCBI Taxonomy" id="42192"/>
    <lineage>
        <taxon>Eukaryota</taxon>
        <taxon>Metazoa</taxon>
        <taxon>Spiralia</taxon>
        <taxon>Lophotrochozoa</taxon>
        <taxon>Mollusca</taxon>
        <taxon>Bivalvia</taxon>
        <taxon>Autobranchia</taxon>
        <taxon>Pteriomorphia</taxon>
        <taxon>Mytilida</taxon>
        <taxon>Mytiloidea</taxon>
        <taxon>Mytilidae</taxon>
        <taxon>Mytilinae</taxon>
        <taxon>Mytilus</taxon>
    </lineage>
</organism>
<feature type="transmembrane region" description="Helical" evidence="20">
    <location>
        <begin position="1291"/>
        <end position="1308"/>
    </location>
</feature>
<dbReference type="InterPro" id="IPR013130">
    <property type="entry name" value="Fe3_Rdtase_TM_dom"/>
</dbReference>
<evidence type="ECO:0000313" key="25">
    <source>
        <dbReference type="Proteomes" id="UP000507470"/>
    </source>
</evidence>
<keyword evidence="8" id="KW-0677">Repeat</keyword>
<dbReference type="InterPro" id="IPR017927">
    <property type="entry name" value="FAD-bd_FR_type"/>
</dbReference>
<name>A0A6J8B294_MYTCO</name>
<evidence type="ECO:0000256" key="6">
    <source>
        <dbReference type="ARBA" id="ARBA00022692"/>
    </source>
</evidence>
<dbReference type="PROSITE" id="PS00018">
    <property type="entry name" value="EF_HAND_1"/>
    <property type="match status" value="1"/>
</dbReference>
<dbReference type="GO" id="GO:0016175">
    <property type="term" value="F:superoxide-generating NAD(P)H oxidase activity"/>
    <property type="evidence" value="ECO:0007669"/>
    <property type="project" value="UniProtKB-ARBA"/>
</dbReference>
<feature type="transmembrane region" description="Helical" evidence="20">
    <location>
        <begin position="1089"/>
        <end position="1112"/>
    </location>
</feature>